<sequence length="305" mass="32500">MTEPSESTLAGPVTRGGLLALRGRDVLEVLHRVSTNALLDLAVGEARGTLWCDFRGRLQHRAVVARGSDGTVWLARDDADGATLAAFIDKHVFREDVQISDRSGALGVSAEWSDHAHGTLLERDGVPLSMRAARGPELRVIPIDAESPRGMGALFGAASGSAKLDHVVRIAHGWPAHGHEIVEAFHPLEANLGDEVHLDKGCFTGQETLQRLVTYGSVRRRLVRVAGNGMTPITPLELQSGDQRIGVLTSAIADSSASGSWRGLAILKHEAIGHGSVAAGADGEAMRFERLPLARPAGRPWAIED</sequence>
<protein>
    <recommendedName>
        <fullName evidence="4">Aminomethyltransferase folate-binding domain-containing protein</fullName>
    </recommendedName>
</protein>
<organism evidence="2 3">
    <name type="scientific">Eiseniibacteriota bacterium</name>
    <dbReference type="NCBI Taxonomy" id="2212470"/>
    <lineage>
        <taxon>Bacteria</taxon>
        <taxon>Candidatus Eiseniibacteriota</taxon>
    </lineage>
</organism>
<dbReference type="InterPro" id="IPR017703">
    <property type="entry name" value="YgfZ/GCV_T_CS"/>
</dbReference>
<evidence type="ECO:0000313" key="2">
    <source>
        <dbReference type="EMBL" id="NOT33248.1"/>
    </source>
</evidence>
<evidence type="ECO:0000256" key="1">
    <source>
        <dbReference type="ARBA" id="ARBA00022946"/>
    </source>
</evidence>
<dbReference type="NCBIfam" id="TIGR03317">
    <property type="entry name" value="ygfZ_signature"/>
    <property type="match status" value="1"/>
</dbReference>
<proteinExistence type="predicted"/>
<gene>
    <name evidence="2" type="ORF">HOP12_03660</name>
</gene>
<dbReference type="PANTHER" id="PTHR22602">
    <property type="entry name" value="TRANSFERASE CAF17, MITOCHONDRIAL-RELATED"/>
    <property type="match status" value="1"/>
</dbReference>
<dbReference type="Gene3D" id="3.30.1360.120">
    <property type="entry name" value="Probable tRNA modification gtpase trme, domain 1"/>
    <property type="match status" value="1"/>
</dbReference>
<dbReference type="EMBL" id="JABFRW010000034">
    <property type="protein sequence ID" value="NOT33248.1"/>
    <property type="molecule type" value="Genomic_DNA"/>
</dbReference>
<dbReference type="PANTHER" id="PTHR22602:SF0">
    <property type="entry name" value="TRANSFERASE CAF17, MITOCHONDRIAL-RELATED"/>
    <property type="match status" value="1"/>
</dbReference>
<dbReference type="SUPFAM" id="SSF103025">
    <property type="entry name" value="Folate-binding domain"/>
    <property type="match status" value="1"/>
</dbReference>
<evidence type="ECO:0000313" key="3">
    <source>
        <dbReference type="Proteomes" id="UP000580839"/>
    </source>
</evidence>
<name>A0A849SC40_UNCEI</name>
<dbReference type="GO" id="GO:0016226">
    <property type="term" value="P:iron-sulfur cluster assembly"/>
    <property type="evidence" value="ECO:0007669"/>
    <property type="project" value="TreeGrafter"/>
</dbReference>
<dbReference type="PIRSF" id="PIRSF006487">
    <property type="entry name" value="GcvT"/>
    <property type="match status" value="1"/>
</dbReference>
<reference evidence="2 3" key="1">
    <citation type="submission" date="2020-04" db="EMBL/GenBank/DDBJ databases">
        <title>Metagenomic profiling of ammonia- and methane-oxidizing microorganisms in a Dutch drinking water treatment plant.</title>
        <authorList>
            <person name="Poghosyan L."/>
            <person name="Leucker S."/>
        </authorList>
    </citation>
    <scope>NUCLEOTIDE SEQUENCE [LARGE SCALE GENOMIC DNA]</scope>
    <source>
        <strain evidence="2">S-RSF-IL-03</strain>
    </source>
</reference>
<keyword evidence="1" id="KW-0809">Transit peptide</keyword>
<comment type="caution">
    <text evidence="2">The sequence shown here is derived from an EMBL/GenBank/DDBJ whole genome shotgun (WGS) entry which is preliminary data.</text>
</comment>
<dbReference type="Proteomes" id="UP000580839">
    <property type="component" value="Unassembled WGS sequence"/>
</dbReference>
<evidence type="ECO:0008006" key="4">
    <source>
        <dbReference type="Google" id="ProtNLM"/>
    </source>
</evidence>
<dbReference type="InterPro" id="IPR045179">
    <property type="entry name" value="YgfZ/GcvT"/>
</dbReference>
<accession>A0A849SC40</accession>
<dbReference type="InterPro" id="IPR027266">
    <property type="entry name" value="TrmE/GcvT-like"/>
</dbReference>
<dbReference type="AlphaFoldDB" id="A0A849SC40"/>